<feature type="transmembrane region" description="Helical" evidence="1">
    <location>
        <begin position="20"/>
        <end position="38"/>
    </location>
</feature>
<keyword evidence="1" id="KW-0472">Membrane</keyword>
<comment type="caution">
    <text evidence="3">The sequence shown here is derived from an EMBL/GenBank/DDBJ whole genome shotgun (WGS) entry which is preliminary data.</text>
</comment>
<feature type="transmembrane region" description="Helical" evidence="1">
    <location>
        <begin position="161"/>
        <end position="184"/>
    </location>
</feature>
<dbReference type="Proteomes" id="UP000887043">
    <property type="component" value="Unassembled WGS sequence"/>
</dbReference>
<organism evidence="3 4">
    <name type="scientific">Segatella bryantii</name>
    <name type="common">Prevotella bryantii</name>
    <dbReference type="NCBI Taxonomy" id="77095"/>
    <lineage>
        <taxon>Bacteria</taxon>
        <taxon>Pseudomonadati</taxon>
        <taxon>Bacteroidota</taxon>
        <taxon>Bacteroidia</taxon>
        <taxon>Bacteroidales</taxon>
        <taxon>Prevotellaceae</taxon>
        <taxon>Segatella</taxon>
    </lineage>
</organism>
<evidence type="ECO:0000259" key="2">
    <source>
        <dbReference type="Pfam" id="PF01757"/>
    </source>
</evidence>
<feature type="transmembrane region" description="Helical" evidence="1">
    <location>
        <begin position="133"/>
        <end position="155"/>
    </location>
</feature>
<dbReference type="EMBL" id="BPTR01000001">
    <property type="protein sequence ID" value="GJG28792.1"/>
    <property type="molecule type" value="Genomic_DNA"/>
</dbReference>
<dbReference type="Pfam" id="PF01757">
    <property type="entry name" value="Acyl_transf_3"/>
    <property type="match status" value="1"/>
</dbReference>
<proteinExistence type="predicted"/>
<sequence length="210" mass="23730">MLMLSPILNIGIENIDKRQYQVLLIFVLLIEFAGGTLYHYNGTSLTQLLFIYMIGQYLHKYPIQKIEKAPLQILLIASGINVSMVFVCSYFQIGGDHITRMLESNKNPLVLLSSISLFMAAKNKIQSKLLGTLGRLAPYMFSVYISHVILLYLNIINFRSLVLISPIVSVFAISISILLLAILADKLRVLLFGKVLDKLESQIEKIIKRI</sequence>
<dbReference type="GO" id="GO:0016747">
    <property type="term" value="F:acyltransferase activity, transferring groups other than amino-acyl groups"/>
    <property type="evidence" value="ECO:0007669"/>
    <property type="project" value="InterPro"/>
</dbReference>
<evidence type="ECO:0000256" key="1">
    <source>
        <dbReference type="SAM" id="Phobius"/>
    </source>
</evidence>
<gene>
    <name evidence="3" type="ORF">PRRU23_24920</name>
</gene>
<keyword evidence="1" id="KW-0812">Transmembrane</keyword>
<protein>
    <recommendedName>
        <fullName evidence="2">Acyltransferase 3 domain-containing protein</fullName>
    </recommendedName>
</protein>
<dbReference type="InterPro" id="IPR002656">
    <property type="entry name" value="Acyl_transf_3_dom"/>
</dbReference>
<feature type="domain" description="Acyltransferase 3" evidence="2">
    <location>
        <begin position="18"/>
        <end position="183"/>
    </location>
</feature>
<keyword evidence="1" id="KW-1133">Transmembrane helix</keyword>
<feature type="transmembrane region" description="Helical" evidence="1">
    <location>
        <begin position="73"/>
        <end position="93"/>
    </location>
</feature>
<accession>A0AA37MMD3</accession>
<reference evidence="3" key="1">
    <citation type="submission" date="2021-08" db="EMBL/GenBank/DDBJ databases">
        <title>Prevotella lacticifex sp. nov., isolated from rumen of cow.</title>
        <authorList>
            <person name="Shinkai T."/>
            <person name="Ikeyama N."/>
            <person name="Kumagai M."/>
            <person name="Ohmori H."/>
            <person name="Sakamoto M."/>
            <person name="Ohkuma M."/>
            <person name="Mitsumori M."/>
        </authorList>
    </citation>
    <scope>NUCLEOTIDE SEQUENCE</scope>
    <source>
        <strain evidence="3">DSM 11371</strain>
    </source>
</reference>
<dbReference type="AlphaFoldDB" id="A0AA37MMD3"/>
<evidence type="ECO:0000313" key="3">
    <source>
        <dbReference type="EMBL" id="GJG28792.1"/>
    </source>
</evidence>
<name>A0AA37MMD3_SEGBR</name>
<evidence type="ECO:0000313" key="4">
    <source>
        <dbReference type="Proteomes" id="UP000887043"/>
    </source>
</evidence>